<reference evidence="1" key="1">
    <citation type="submission" date="2018-05" db="EMBL/GenBank/DDBJ databases">
        <authorList>
            <person name="Lanie J.A."/>
            <person name="Ng W.-L."/>
            <person name="Kazmierczak K.M."/>
            <person name="Andrzejewski T.M."/>
            <person name="Davidsen T.M."/>
            <person name="Wayne K.J."/>
            <person name="Tettelin H."/>
            <person name="Glass J.I."/>
            <person name="Rusch D."/>
            <person name="Podicherti R."/>
            <person name="Tsui H.-C.T."/>
            <person name="Winkler M.E."/>
        </authorList>
    </citation>
    <scope>NUCLEOTIDE SEQUENCE</scope>
</reference>
<feature type="non-terminal residue" evidence="1">
    <location>
        <position position="1"/>
    </location>
</feature>
<evidence type="ECO:0008006" key="2">
    <source>
        <dbReference type="Google" id="ProtNLM"/>
    </source>
</evidence>
<proteinExistence type="predicted"/>
<gene>
    <name evidence="1" type="ORF">METZ01_LOCUS360216</name>
</gene>
<sequence length="108" mass="12197">RTTKSITQGQYFPGPVWYSKQFESGDAVLQTTVEIGGEINSKDAIVFHSNDLIHWEEITRFKKDILSMSYFKFGVISFAEGKQSHKDFVLFGEGLINFDGISIRAAID</sequence>
<name>A0A382SCU3_9ZZZZ</name>
<evidence type="ECO:0000313" key="1">
    <source>
        <dbReference type="EMBL" id="SVD07362.1"/>
    </source>
</evidence>
<accession>A0A382SCU3</accession>
<protein>
    <recommendedName>
        <fullName evidence="2">Glycosyl hydrolase family 32 N-terminal domain-containing protein</fullName>
    </recommendedName>
</protein>
<dbReference type="AlphaFoldDB" id="A0A382SCU3"/>
<organism evidence="1">
    <name type="scientific">marine metagenome</name>
    <dbReference type="NCBI Taxonomy" id="408172"/>
    <lineage>
        <taxon>unclassified sequences</taxon>
        <taxon>metagenomes</taxon>
        <taxon>ecological metagenomes</taxon>
    </lineage>
</organism>
<dbReference type="EMBL" id="UINC01127925">
    <property type="protein sequence ID" value="SVD07362.1"/>
    <property type="molecule type" value="Genomic_DNA"/>
</dbReference>